<dbReference type="Pfam" id="PF09718">
    <property type="entry name" value="Tape_meas_lam_C"/>
    <property type="match status" value="1"/>
</dbReference>
<keyword evidence="2" id="KW-0812">Transmembrane</keyword>
<feature type="transmembrane region" description="Helical" evidence="2">
    <location>
        <begin position="314"/>
        <end position="336"/>
    </location>
</feature>
<protein>
    <submittedName>
        <fullName evidence="5">Phage tail tape measure protein</fullName>
    </submittedName>
</protein>
<feature type="transmembrane region" description="Helical" evidence="2">
    <location>
        <begin position="278"/>
        <end position="302"/>
    </location>
</feature>
<dbReference type="Proteomes" id="UP000237378">
    <property type="component" value="Unassembled WGS sequence"/>
</dbReference>
<dbReference type="AlphaFoldDB" id="A0A2S3XF49"/>
<feature type="transmembrane region" description="Helical" evidence="2">
    <location>
        <begin position="342"/>
        <end position="365"/>
    </location>
</feature>
<dbReference type="Pfam" id="PF06791">
    <property type="entry name" value="TMP_2"/>
    <property type="match status" value="1"/>
</dbReference>
<comment type="caution">
    <text evidence="5">The sequence shown here is derived from an EMBL/GenBank/DDBJ whole genome shotgun (WGS) entry which is preliminary data.</text>
</comment>
<gene>
    <name evidence="5" type="ORF">BGP82_06895</name>
</gene>
<reference evidence="5 6" key="1">
    <citation type="submission" date="2016-08" db="EMBL/GenBank/DDBJ databases">
        <authorList>
            <person name="Seilhamer J.J."/>
        </authorList>
    </citation>
    <scope>NUCLEOTIDE SEQUENCE [LARGE SCALE GENOMIC DNA]</scope>
    <source>
        <strain evidence="5 6">KH-18-2</strain>
    </source>
</reference>
<evidence type="ECO:0000259" key="4">
    <source>
        <dbReference type="Pfam" id="PF09718"/>
    </source>
</evidence>
<evidence type="ECO:0000313" key="6">
    <source>
        <dbReference type="Proteomes" id="UP000237378"/>
    </source>
</evidence>
<organism evidence="5 6">
    <name type="scientific">Pseudomonas putida</name>
    <name type="common">Arthrobacter siderocapsulatus</name>
    <dbReference type="NCBI Taxonomy" id="303"/>
    <lineage>
        <taxon>Bacteria</taxon>
        <taxon>Pseudomonadati</taxon>
        <taxon>Pseudomonadota</taxon>
        <taxon>Gammaproteobacteria</taxon>
        <taxon>Pseudomonadales</taxon>
        <taxon>Pseudomonadaceae</taxon>
        <taxon>Pseudomonas</taxon>
    </lineage>
</organism>
<feature type="coiled-coil region" evidence="1">
    <location>
        <begin position="612"/>
        <end position="642"/>
    </location>
</feature>
<evidence type="ECO:0000259" key="3">
    <source>
        <dbReference type="Pfam" id="PF06791"/>
    </source>
</evidence>
<dbReference type="InterPro" id="IPR006431">
    <property type="entry name" value="Phage_tape_meas_C"/>
</dbReference>
<evidence type="ECO:0000256" key="2">
    <source>
        <dbReference type="SAM" id="Phobius"/>
    </source>
</evidence>
<keyword evidence="2" id="KW-0472">Membrane</keyword>
<dbReference type="NCBIfam" id="TIGR01541">
    <property type="entry name" value="tape_meas_lam_C"/>
    <property type="match status" value="1"/>
</dbReference>
<feature type="domain" description="Bacteriophage tail tape measure C-terminal" evidence="4">
    <location>
        <begin position="739"/>
        <end position="821"/>
    </location>
</feature>
<evidence type="ECO:0000313" key="5">
    <source>
        <dbReference type="EMBL" id="POG14151.1"/>
    </source>
</evidence>
<reference evidence="5 6" key="2">
    <citation type="submission" date="2018-03" db="EMBL/GenBank/DDBJ databases">
        <title>Draft genome of Pseudomonas putida strain KH-18-2.</title>
        <authorList>
            <person name="Yoshizawa S."/>
            <person name="Khan N.H."/>
            <person name="Nishimura M."/>
            <person name="Chiura H.X."/>
            <person name="Ogura Y."/>
            <person name="Hayashi T."/>
            <person name="Kogure K."/>
        </authorList>
    </citation>
    <scope>NUCLEOTIDE SEQUENCE [LARGE SCALE GENOMIC DNA]</scope>
    <source>
        <strain evidence="5 6">KH-18-2</strain>
    </source>
</reference>
<dbReference type="InterPro" id="IPR009628">
    <property type="entry name" value="Phage_tape_measure_N"/>
</dbReference>
<evidence type="ECO:0000256" key="1">
    <source>
        <dbReference type="SAM" id="Coils"/>
    </source>
</evidence>
<keyword evidence="2" id="KW-1133">Transmembrane helix</keyword>
<name>A0A2S3XF49_PSEPU</name>
<feature type="domain" description="Bacteriophage tail tape measure N-terminal" evidence="3">
    <location>
        <begin position="48"/>
        <end position="181"/>
    </location>
</feature>
<proteinExistence type="predicted"/>
<accession>A0A2S3XF49</accession>
<keyword evidence="1" id="KW-0175">Coiled coil</keyword>
<sequence>MASTLGTLTLDLIARIGGFTGPMDKAEASARKSGKAIAESADVAALAWEALGEVVAGAVAGLSVGAIFTAFIAETQAAEKEQAQLAAVLRSTGEAAGFNRDQLNDMADAMEKATTFSGGDINQAQTALLAFTGVVGNQFTRALQAAADMAARTGMTVQQAAETIGRALDVPSQGLTSLSKQGFRFTEDQKKLAESFESTGDVASAQGIILDSLEESYSGAAAAARDTFGGAIDGLRNTVSGLLTGEGSLDTAKNAIEALNSVLSSSEAKTAINLTAQAASALAVILATRLAASVVGTSLAFAAGQVEAVRYQLALARMAGVAPGAAAGIVSVGVAARGASAAMALLGGPTGVVLLAASALAYFALSGDDADESASTLTNKVDLLNQSFDGFTKNQAAAALQEINKDLLDAQLRAIDAESAVNQYQRLLREHPTDARQREWNESLIAAQGELDTARQKVEAFGEQINVLNGILAAGPVVEQSKAYRELAKTLDEQILLSGKKTNADKLAARIGAGLITGLKDGEGDLLIAKAKTLDASEAAADAEKKRGEEAKRAATAAANAETATRKRGEDAITDYQRQIALINSSADARQKATEVAKLQFEIESGKLVGINAQQQERLKGLAEELDRLQKLKQANEDTAKVRAFGSALDEGNQTARMGFEIELAGSGSGDKLKERLKADLAIQQEFNKQLLDLQKQYNGGDISEELYAKETDLLREALAERMEIQQDYYSRQDEAQSNWLDGVSSAWENYRDTAIDYQQQAADFTSSTLDNLTSSVGDGIASMALEQQSLGDAAVNVATDMAKATINALSQMAAQWLVYQGVQLIAGKTAQANAATTLIANAQATSFQAQIAAFASTAAIPIVGPLLAPAAAATAAGITAPMVAGVASAALAGMAHDGIDSVPETGTWLLQKGERVTTAETSAKLDSTLSRIQANQGQQGQSQPIVNLYEDASRAGQSRRNEDGSIDVWVSQLLSDGPPAQALEAKYALQAVGR</sequence>
<dbReference type="EMBL" id="MING01000019">
    <property type="protein sequence ID" value="POG14151.1"/>
    <property type="molecule type" value="Genomic_DNA"/>
</dbReference>